<comment type="caution">
    <text evidence="2">The sequence shown here is derived from an EMBL/GenBank/DDBJ whole genome shotgun (WGS) entry which is preliminary data.</text>
</comment>
<name>A0A0J1BE73_RHOIS</name>
<evidence type="ECO:0000256" key="1">
    <source>
        <dbReference type="SAM" id="MobiDB-lite"/>
    </source>
</evidence>
<dbReference type="AlphaFoldDB" id="A0A0J1BE73"/>
<dbReference type="PATRIC" id="fig|595434.4.peg.2970"/>
<evidence type="ECO:0000313" key="3">
    <source>
        <dbReference type="Proteomes" id="UP000036367"/>
    </source>
</evidence>
<dbReference type="Proteomes" id="UP000036367">
    <property type="component" value="Unassembled WGS sequence"/>
</dbReference>
<proteinExistence type="predicted"/>
<organism evidence="2 3">
    <name type="scientific">Rhodopirellula islandica</name>
    <dbReference type="NCBI Taxonomy" id="595434"/>
    <lineage>
        <taxon>Bacteria</taxon>
        <taxon>Pseudomonadati</taxon>
        <taxon>Planctomycetota</taxon>
        <taxon>Planctomycetia</taxon>
        <taxon>Pirellulales</taxon>
        <taxon>Pirellulaceae</taxon>
        <taxon>Rhodopirellula</taxon>
    </lineage>
</organism>
<accession>A0A0J1BE73</accession>
<sequence>MWSGEKAFSLPCPTRRFQCLQKKPKQRKKPSQQSPPKVGRMKPRIALQRGRPAKNAKGITERTEQPSSLPTFIDQVRCLFCEFCVSVANSADVRGRLSRYAGVIGYVSRWRSPRFSLATGANAQSARRVNPNHSCPPASERGDCKLAIGGDVFGTTCGPVALWS</sequence>
<feature type="region of interest" description="Disordered" evidence="1">
    <location>
        <begin position="15"/>
        <end position="66"/>
    </location>
</feature>
<reference evidence="2" key="1">
    <citation type="submission" date="2015-05" db="EMBL/GenBank/DDBJ databases">
        <title>Permanent draft genome of Rhodopirellula islandicus K833.</title>
        <authorList>
            <person name="Kizina J."/>
            <person name="Richter M."/>
            <person name="Glockner F.O."/>
            <person name="Harder J."/>
        </authorList>
    </citation>
    <scope>NUCLEOTIDE SEQUENCE [LARGE SCALE GENOMIC DNA]</scope>
    <source>
        <strain evidence="2">K833</strain>
    </source>
</reference>
<evidence type="ECO:0000313" key="2">
    <source>
        <dbReference type="EMBL" id="KLU04850.1"/>
    </source>
</evidence>
<dbReference type="EMBL" id="LECT01000025">
    <property type="protein sequence ID" value="KLU04850.1"/>
    <property type="molecule type" value="Genomic_DNA"/>
</dbReference>
<gene>
    <name evidence="2" type="ORF">RISK_003118</name>
</gene>
<keyword evidence="3" id="KW-1185">Reference proteome</keyword>
<protein>
    <submittedName>
        <fullName evidence="2">Uncharacterized protein</fullName>
    </submittedName>
</protein>